<evidence type="ECO:0000256" key="1">
    <source>
        <dbReference type="PROSITE-ProRule" id="PRU00473"/>
    </source>
</evidence>
<comment type="caution">
    <text evidence="3">The sequence shown here is derived from an EMBL/GenBank/DDBJ whole genome shotgun (WGS) entry which is preliminary data.</text>
</comment>
<evidence type="ECO:0000313" key="4">
    <source>
        <dbReference type="Proteomes" id="UP000703674"/>
    </source>
</evidence>
<feature type="non-terminal residue" evidence="3">
    <location>
        <position position="1"/>
    </location>
</feature>
<dbReference type="PROSITE" id="PS51123">
    <property type="entry name" value="OMPA_2"/>
    <property type="match status" value="1"/>
</dbReference>
<evidence type="ECO:0000313" key="3">
    <source>
        <dbReference type="EMBL" id="NJW54412.1"/>
    </source>
</evidence>
<organism evidence="3 4">
    <name type="scientific">Salinimicrobium oceani</name>
    <dbReference type="NCBI Taxonomy" id="2722702"/>
    <lineage>
        <taxon>Bacteria</taxon>
        <taxon>Pseudomonadati</taxon>
        <taxon>Bacteroidota</taxon>
        <taxon>Flavobacteriia</taxon>
        <taxon>Flavobacteriales</taxon>
        <taxon>Flavobacteriaceae</taxon>
        <taxon>Salinimicrobium</taxon>
    </lineage>
</organism>
<proteinExistence type="predicted"/>
<keyword evidence="4" id="KW-1185">Reference proteome</keyword>
<dbReference type="EMBL" id="JAAVJR010000159">
    <property type="protein sequence ID" value="NJW54412.1"/>
    <property type="molecule type" value="Genomic_DNA"/>
</dbReference>
<dbReference type="Proteomes" id="UP000703674">
    <property type="component" value="Unassembled WGS sequence"/>
</dbReference>
<dbReference type="InterPro" id="IPR036737">
    <property type="entry name" value="OmpA-like_sf"/>
</dbReference>
<sequence length="47" mass="5412">VENGIAAERIVTFKGYGEEQPEVECSNCSEQQHQLNRRSIFKVVKME</sequence>
<name>A0ABX1D2T3_9FLAO</name>
<protein>
    <recommendedName>
        <fullName evidence="2">OmpA-like domain-containing protein</fullName>
    </recommendedName>
</protein>
<gene>
    <name evidence="3" type="ORF">HC175_15995</name>
</gene>
<reference evidence="3 4" key="1">
    <citation type="submission" date="2020-03" db="EMBL/GenBank/DDBJ databases">
        <title>Salinimicrobium sp. nov, isolated from SCS.</title>
        <authorList>
            <person name="Cao W.R."/>
        </authorList>
    </citation>
    <scope>NUCLEOTIDE SEQUENCE [LARGE SCALE GENOMIC DNA]</scope>
    <source>
        <strain evidence="4">J15B91</strain>
    </source>
</reference>
<dbReference type="SUPFAM" id="SSF103088">
    <property type="entry name" value="OmpA-like"/>
    <property type="match status" value="1"/>
</dbReference>
<feature type="domain" description="OmpA-like" evidence="2">
    <location>
        <begin position="1"/>
        <end position="47"/>
    </location>
</feature>
<accession>A0ABX1D2T3</accession>
<evidence type="ECO:0000259" key="2">
    <source>
        <dbReference type="PROSITE" id="PS51123"/>
    </source>
</evidence>
<keyword evidence="1" id="KW-0472">Membrane</keyword>
<dbReference type="InterPro" id="IPR006665">
    <property type="entry name" value="OmpA-like"/>
</dbReference>
<dbReference type="Gene3D" id="3.30.1330.60">
    <property type="entry name" value="OmpA-like domain"/>
    <property type="match status" value="1"/>
</dbReference>